<reference evidence="4 5" key="1">
    <citation type="journal article" date="2013" name="PLoS ONE">
        <title>Poles Apart: Arctic and Antarctic Octadecabacter strains Share High Genome Plasticity and a New Type of Xanthorhodopsin.</title>
        <authorList>
            <person name="Vollmers J."/>
            <person name="Voget S."/>
            <person name="Dietrich S."/>
            <person name="Gollnow K."/>
            <person name="Smits M."/>
            <person name="Meyer K."/>
            <person name="Brinkhoff T."/>
            <person name="Simon M."/>
            <person name="Daniel R."/>
        </authorList>
    </citation>
    <scope>NUCLEOTIDE SEQUENCE [LARGE SCALE GENOMIC DNA]</scope>
    <source>
        <strain evidence="4 5">307</strain>
    </source>
</reference>
<dbReference type="CDD" id="cd04733">
    <property type="entry name" value="OYE_like_2_FMN"/>
    <property type="match status" value="1"/>
</dbReference>
<keyword evidence="2" id="KW-0560">Oxidoreductase</keyword>
<dbReference type="PANTHER" id="PTHR43656:SF2">
    <property type="entry name" value="BINDING OXIDOREDUCTASE, PUTATIVE (AFU_ORTHOLOGUE AFUA_2G08260)-RELATED"/>
    <property type="match status" value="1"/>
</dbReference>
<evidence type="ECO:0000313" key="4">
    <source>
        <dbReference type="EMBL" id="AGI67045.1"/>
    </source>
</evidence>
<dbReference type="EMBL" id="CP003740">
    <property type="protein sequence ID" value="AGI67045.1"/>
    <property type="molecule type" value="Genomic_DNA"/>
</dbReference>
<sequence>MNGINKVLVLPNGVLLKNRIVKSAMSEALADEHNNPTQAQIDLFAQWSVGGAALLITGNTPVDRMHLEHAGNFVLDAHSDMKQVSALVAAAQSGGAKVLVQLAHAGRQTPEAINAHPTSISNVKLNLAGYGEPVPATEAEFGIIIKKFVHSAKLAQDAGFDGIEIHAAHGYLLSSALSPRINTRTDRWGGTLENRARLALDVVRAVRAAVDPRFIVAIKLNSSDFQKGGFDHAGSVEVAIMLQDEGVDFIEISGGNFEEPTAYQHTSKNGSTKAREAYFLDYAVAIKAVLNIPLMVTGGFRSANIMNDAIENGKTDLIGMGRPFITEPSFAAKLLNGTIDKAPAIEQDFPPADTLPRGAVLSWFCAQLALAGKTGQPDLSLSVIEGHESYMQQIKITTDKWIETRRQ</sequence>
<evidence type="ECO:0000259" key="3">
    <source>
        <dbReference type="Pfam" id="PF00724"/>
    </source>
</evidence>
<dbReference type="Pfam" id="PF00724">
    <property type="entry name" value="Oxidored_FMN"/>
    <property type="match status" value="1"/>
</dbReference>
<dbReference type="HOGENOM" id="CLU_012153_6_2_5"/>
<dbReference type="InterPro" id="IPR013785">
    <property type="entry name" value="Aldolase_TIM"/>
</dbReference>
<keyword evidence="5" id="KW-1185">Reference proteome</keyword>
<evidence type="ECO:0000256" key="1">
    <source>
        <dbReference type="ARBA" id="ARBA00022630"/>
    </source>
</evidence>
<evidence type="ECO:0000313" key="5">
    <source>
        <dbReference type="Proteomes" id="UP000005307"/>
    </source>
</evidence>
<evidence type="ECO:0000256" key="2">
    <source>
        <dbReference type="ARBA" id="ARBA00023002"/>
    </source>
</evidence>
<dbReference type="KEGG" id="oat:OAN307_c13640"/>
<organism evidence="4 5">
    <name type="scientific">Octadecabacter antarcticus 307</name>
    <dbReference type="NCBI Taxonomy" id="391626"/>
    <lineage>
        <taxon>Bacteria</taxon>
        <taxon>Pseudomonadati</taxon>
        <taxon>Pseudomonadota</taxon>
        <taxon>Alphaproteobacteria</taxon>
        <taxon>Rhodobacterales</taxon>
        <taxon>Roseobacteraceae</taxon>
        <taxon>Octadecabacter</taxon>
    </lineage>
</organism>
<dbReference type="OrthoDB" id="9784632at2"/>
<dbReference type="InterPro" id="IPR051799">
    <property type="entry name" value="NADH_flavin_oxidoreductase"/>
</dbReference>
<name>M9RB68_9RHOB</name>
<dbReference type="RefSeq" id="WP_015499082.1">
    <property type="nucleotide sequence ID" value="NC_020911.1"/>
</dbReference>
<gene>
    <name evidence="4" type="ORF">OAN307_c13640</name>
</gene>
<dbReference type="Gene3D" id="3.20.20.70">
    <property type="entry name" value="Aldolase class I"/>
    <property type="match status" value="1"/>
</dbReference>
<dbReference type="GO" id="GO:0010181">
    <property type="term" value="F:FMN binding"/>
    <property type="evidence" value="ECO:0007669"/>
    <property type="project" value="InterPro"/>
</dbReference>
<dbReference type="PANTHER" id="PTHR43656">
    <property type="entry name" value="BINDING OXIDOREDUCTASE, PUTATIVE (AFU_ORTHOLOGUE AFUA_2G08260)-RELATED"/>
    <property type="match status" value="1"/>
</dbReference>
<proteinExistence type="predicted"/>
<dbReference type="GO" id="GO:0016491">
    <property type="term" value="F:oxidoreductase activity"/>
    <property type="evidence" value="ECO:0007669"/>
    <property type="project" value="UniProtKB-KW"/>
</dbReference>
<dbReference type="AlphaFoldDB" id="M9RB68"/>
<protein>
    <submittedName>
        <fullName evidence="4">Putative NADH:flavin oxidoreductase / NADH oxidase family protein</fullName>
    </submittedName>
</protein>
<accession>M9RB68</accession>
<dbReference type="SUPFAM" id="SSF51395">
    <property type="entry name" value="FMN-linked oxidoreductases"/>
    <property type="match status" value="1"/>
</dbReference>
<dbReference type="eggNOG" id="COG1902">
    <property type="taxonomic scope" value="Bacteria"/>
</dbReference>
<feature type="domain" description="NADH:flavin oxidoreductase/NADH oxidase N-terminal" evidence="3">
    <location>
        <begin position="14"/>
        <end position="337"/>
    </location>
</feature>
<dbReference type="InterPro" id="IPR001155">
    <property type="entry name" value="OxRdtase_FMN_N"/>
</dbReference>
<dbReference type="Proteomes" id="UP000005307">
    <property type="component" value="Chromosome"/>
</dbReference>
<keyword evidence="1" id="KW-0285">Flavoprotein</keyword>
<dbReference type="STRING" id="391626.OAN307_c13640"/>